<keyword evidence="5 10" id="KW-0159">Chromosome partition</keyword>
<dbReference type="GO" id="GO:0003677">
    <property type="term" value="F:DNA binding"/>
    <property type="evidence" value="ECO:0007669"/>
    <property type="project" value="UniProtKB-UniRule"/>
</dbReference>
<keyword evidence="4 10" id="KW-0132">Cell division</keyword>
<evidence type="ECO:0000256" key="1">
    <source>
        <dbReference type="ARBA" id="ARBA00004496"/>
    </source>
</evidence>
<dbReference type="InterPro" id="IPR011010">
    <property type="entry name" value="DNA_brk_join_enz"/>
</dbReference>
<keyword evidence="15" id="KW-1185">Reference proteome</keyword>
<dbReference type="AlphaFoldDB" id="A0A419V6B0"/>
<dbReference type="PROSITE" id="PS51900">
    <property type="entry name" value="CB"/>
    <property type="match status" value="1"/>
</dbReference>
<evidence type="ECO:0000256" key="11">
    <source>
        <dbReference type="NCBIfam" id="TIGR02224"/>
    </source>
</evidence>
<evidence type="ECO:0000313" key="14">
    <source>
        <dbReference type="EMBL" id="RKD75381.1"/>
    </source>
</evidence>
<dbReference type="CDD" id="cd00798">
    <property type="entry name" value="INT_XerDC_C"/>
    <property type="match status" value="1"/>
</dbReference>
<accession>A0A419V6B0</accession>
<feature type="domain" description="Tyr recombinase" evidence="12">
    <location>
        <begin position="111"/>
        <end position="296"/>
    </location>
</feature>
<dbReference type="OrthoDB" id="9801717at2"/>
<feature type="active site" evidence="10">
    <location>
        <position position="248"/>
    </location>
</feature>
<evidence type="ECO:0000259" key="12">
    <source>
        <dbReference type="PROSITE" id="PS51898"/>
    </source>
</evidence>
<evidence type="ECO:0000313" key="15">
    <source>
        <dbReference type="Proteomes" id="UP000285120"/>
    </source>
</evidence>
<reference evidence="14 15" key="1">
    <citation type="submission" date="2018-09" db="EMBL/GenBank/DDBJ databases">
        <title>Genomic Encyclopedia of Archaeal and Bacterial Type Strains, Phase II (KMG-II): from individual species to whole genera.</title>
        <authorList>
            <person name="Goeker M."/>
        </authorList>
    </citation>
    <scope>NUCLEOTIDE SEQUENCE [LARGE SCALE GENOMIC DNA]</scope>
    <source>
        <strain evidence="14 15">DSM 17008</strain>
    </source>
</reference>
<dbReference type="InterPro" id="IPR023009">
    <property type="entry name" value="Tyrosine_recombinase_XerC/XerD"/>
</dbReference>
<evidence type="ECO:0000256" key="2">
    <source>
        <dbReference type="ARBA" id="ARBA00006657"/>
    </source>
</evidence>
<comment type="subunit">
    <text evidence="10">Forms a cyclic heterotetrameric complex composed of two molecules of XerC and two molecules of XerD.</text>
</comment>
<dbReference type="Gene3D" id="1.10.150.130">
    <property type="match status" value="1"/>
</dbReference>
<keyword evidence="6 10" id="KW-0229">DNA integration</keyword>
<dbReference type="InterPro" id="IPR013762">
    <property type="entry name" value="Integrase-like_cat_sf"/>
</dbReference>
<dbReference type="GO" id="GO:0051301">
    <property type="term" value="P:cell division"/>
    <property type="evidence" value="ECO:0007669"/>
    <property type="project" value="UniProtKB-UniRule"/>
</dbReference>
<dbReference type="GO" id="GO:0007059">
    <property type="term" value="P:chromosome segregation"/>
    <property type="evidence" value="ECO:0007669"/>
    <property type="project" value="UniProtKB-UniRule"/>
</dbReference>
<evidence type="ECO:0000256" key="9">
    <source>
        <dbReference type="ARBA" id="ARBA00023306"/>
    </source>
</evidence>
<dbReference type="InterPro" id="IPR002104">
    <property type="entry name" value="Integrase_catalytic"/>
</dbReference>
<feature type="active site" evidence="10">
    <location>
        <position position="274"/>
    </location>
</feature>
<dbReference type="RefSeq" id="WP_120192265.1">
    <property type="nucleotide sequence ID" value="NZ_RAPK01000007.1"/>
</dbReference>
<comment type="similarity">
    <text evidence="2 10">Belongs to the 'phage' integrase family. XerC subfamily.</text>
</comment>
<dbReference type="Proteomes" id="UP000285120">
    <property type="component" value="Unassembled WGS sequence"/>
</dbReference>
<dbReference type="Pfam" id="PF00589">
    <property type="entry name" value="Phage_integrase"/>
    <property type="match status" value="1"/>
</dbReference>
<dbReference type="GO" id="GO:0005737">
    <property type="term" value="C:cytoplasm"/>
    <property type="evidence" value="ECO:0007669"/>
    <property type="project" value="UniProtKB-SubCell"/>
</dbReference>
<keyword evidence="8 10" id="KW-0233">DNA recombination</keyword>
<evidence type="ECO:0000256" key="4">
    <source>
        <dbReference type="ARBA" id="ARBA00022618"/>
    </source>
</evidence>
<dbReference type="NCBIfam" id="NF001399">
    <property type="entry name" value="PRK00283.1"/>
    <property type="match status" value="1"/>
</dbReference>
<dbReference type="InterPro" id="IPR044068">
    <property type="entry name" value="CB"/>
</dbReference>
<dbReference type="SUPFAM" id="SSF47823">
    <property type="entry name" value="lambda integrase-like, N-terminal domain"/>
    <property type="match status" value="1"/>
</dbReference>
<evidence type="ECO:0000256" key="7">
    <source>
        <dbReference type="ARBA" id="ARBA00023125"/>
    </source>
</evidence>
<gene>
    <name evidence="10" type="primary">xerC</name>
    <name evidence="14" type="ORF">ATL39_1080</name>
</gene>
<feature type="active site" evidence="10">
    <location>
        <position position="175"/>
    </location>
</feature>
<keyword evidence="3 10" id="KW-0963">Cytoplasm</keyword>
<dbReference type="Pfam" id="PF02899">
    <property type="entry name" value="Phage_int_SAM_1"/>
    <property type="match status" value="1"/>
</dbReference>
<sequence length="307" mass="35366">MPQSASHQDVQSFIRYLQIEKNASLLTIKAYKEDIGAFFVFLQEEGLDYGEQIDTAVVRQYYTHLFSKNYQRATLARKISALRTFYKYLKREEKVAVNPFQAAVLPKKQQKLPRFLYTKELEKLFQSFDTSTPAGQRDLALFELLYSTGMRISECTSLMETDVDAGTQMVLVEGKGQKQRYIPVGSFALEAVTSYREEGRKQLASKNNAQEPALFLNNRGKALTDRGCRYIVEKRVKDMSHTLKLSPHDLRHTFATHMLDNGADLRSVQDLLGHEHLSTTQIYTHVTKDRLKQVYDKAHPRADKRED</sequence>
<feature type="domain" description="Core-binding (CB)" evidence="13">
    <location>
        <begin position="4"/>
        <end position="90"/>
    </location>
</feature>
<comment type="caution">
    <text evidence="14">The sequence shown here is derived from an EMBL/GenBank/DDBJ whole genome shotgun (WGS) entry which is preliminary data.</text>
</comment>
<evidence type="ECO:0000256" key="3">
    <source>
        <dbReference type="ARBA" id="ARBA00022490"/>
    </source>
</evidence>
<proteinExistence type="inferred from homology"/>
<dbReference type="InterPro" id="IPR010998">
    <property type="entry name" value="Integrase_recombinase_N"/>
</dbReference>
<dbReference type="GO" id="GO:0006313">
    <property type="term" value="P:DNA transposition"/>
    <property type="evidence" value="ECO:0007669"/>
    <property type="project" value="UniProtKB-UniRule"/>
</dbReference>
<dbReference type="PROSITE" id="PS51898">
    <property type="entry name" value="TYR_RECOMBINASE"/>
    <property type="match status" value="1"/>
</dbReference>
<feature type="active site" evidence="10">
    <location>
        <position position="251"/>
    </location>
</feature>
<dbReference type="NCBIfam" id="TIGR02224">
    <property type="entry name" value="recomb_XerC"/>
    <property type="match status" value="1"/>
</dbReference>
<dbReference type="PANTHER" id="PTHR30349">
    <property type="entry name" value="PHAGE INTEGRASE-RELATED"/>
    <property type="match status" value="1"/>
</dbReference>
<protein>
    <recommendedName>
        <fullName evidence="10 11">Tyrosine recombinase XerC</fullName>
    </recommendedName>
</protein>
<evidence type="ECO:0000259" key="13">
    <source>
        <dbReference type="PROSITE" id="PS51900"/>
    </source>
</evidence>
<evidence type="ECO:0000256" key="8">
    <source>
        <dbReference type="ARBA" id="ARBA00023172"/>
    </source>
</evidence>
<comment type="subcellular location">
    <subcellularLocation>
        <location evidence="1 10">Cytoplasm</location>
    </subcellularLocation>
</comment>
<dbReference type="PANTHER" id="PTHR30349:SF77">
    <property type="entry name" value="TYROSINE RECOMBINASE XERC"/>
    <property type="match status" value="1"/>
</dbReference>
<dbReference type="EMBL" id="RAPK01000007">
    <property type="protein sequence ID" value="RKD75381.1"/>
    <property type="molecule type" value="Genomic_DNA"/>
</dbReference>
<evidence type="ECO:0000256" key="10">
    <source>
        <dbReference type="HAMAP-Rule" id="MF_01808"/>
    </source>
</evidence>
<keyword evidence="7 10" id="KW-0238">DNA-binding</keyword>
<comment type="function">
    <text evidence="10">Site-specific tyrosine recombinase, which acts by catalyzing the cutting and rejoining of the recombining DNA molecules. The XerC-XerD complex is essential to convert dimers of the bacterial chromosome into monomers to permit their segregation at cell division. It also contributes to the segregational stability of plasmids.</text>
</comment>
<feature type="active site" description="O-(3'-phospho-DNA)-tyrosine intermediate" evidence="10">
    <location>
        <position position="283"/>
    </location>
</feature>
<dbReference type="InterPro" id="IPR050090">
    <property type="entry name" value="Tyrosine_recombinase_XerCD"/>
</dbReference>
<dbReference type="GO" id="GO:0009037">
    <property type="term" value="F:tyrosine-based site-specific recombinase activity"/>
    <property type="evidence" value="ECO:0007669"/>
    <property type="project" value="UniProtKB-UniRule"/>
</dbReference>
<name>A0A419V6B0_9BACL</name>
<keyword evidence="9 10" id="KW-0131">Cell cycle</keyword>
<dbReference type="InterPro" id="IPR011931">
    <property type="entry name" value="Recomb_XerC"/>
</dbReference>
<feature type="active site" evidence="10">
    <location>
        <position position="151"/>
    </location>
</feature>
<evidence type="ECO:0000256" key="5">
    <source>
        <dbReference type="ARBA" id="ARBA00022829"/>
    </source>
</evidence>
<dbReference type="InterPro" id="IPR004107">
    <property type="entry name" value="Integrase_SAM-like_N"/>
</dbReference>
<dbReference type="Gene3D" id="1.10.443.10">
    <property type="entry name" value="Intergrase catalytic core"/>
    <property type="match status" value="1"/>
</dbReference>
<evidence type="ECO:0000256" key="6">
    <source>
        <dbReference type="ARBA" id="ARBA00022908"/>
    </source>
</evidence>
<dbReference type="SUPFAM" id="SSF56349">
    <property type="entry name" value="DNA breaking-rejoining enzymes"/>
    <property type="match status" value="1"/>
</dbReference>
<organism evidence="14 15">
    <name type="scientific">Sinobaca qinghaiensis</name>
    <dbReference type="NCBI Taxonomy" id="342944"/>
    <lineage>
        <taxon>Bacteria</taxon>
        <taxon>Bacillati</taxon>
        <taxon>Bacillota</taxon>
        <taxon>Bacilli</taxon>
        <taxon>Bacillales</taxon>
        <taxon>Sporolactobacillaceae</taxon>
        <taxon>Sinobaca</taxon>
    </lineage>
</organism>
<dbReference type="HAMAP" id="MF_01808">
    <property type="entry name" value="Recomb_XerC_XerD"/>
    <property type="match status" value="1"/>
</dbReference>